<protein>
    <submittedName>
        <fullName evidence="1">Uncharacterized protein</fullName>
    </submittedName>
</protein>
<dbReference type="AlphaFoldDB" id="W9R2U8"/>
<accession>W9R2U8</accession>
<gene>
    <name evidence="1" type="ORF">L484_004768</name>
</gene>
<reference evidence="2" key="1">
    <citation type="submission" date="2013-01" db="EMBL/GenBank/DDBJ databases">
        <title>Draft Genome Sequence of a Mulberry Tree, Morus notabilis C.K. Schneid.</title>
        <authorList>
            <person name="He N."/>
            <person name="Zhao S."/>
        </authorList>
    </citation>
    <scope>NUCLEOTIDE SEQUENCE</scope>
</reference>
<dbReference type="Proteomes" id="UP000030645">
    <property type="component" value="Unassembled WGS sequence"/>
</dbReference>
<evidence type="ECO:0000313" key="2">
    <source>
        <dbReference type="Proteomes" id="UP000030645"/>
    </source>
</evidence>
<name>W9R2U8_9ROSA</name>
<organism evidence="1 2">
    <name type="scientific">Morus notabilis</name>
    <dbReference type="NCBI Taxonomy" id="981085"/>
    <lineage>
        <taxon>Eukaryota</taxon>
        <taxon>Viridiplantae</taxon>
        <taxon>Streptophyta</taxon>
        <taxon>Embryophyta</taxon>
        <taxon>Tracheophyta</taxon>
        <taxon>Spermatophyta</taxon>
        <taxon>Magnoliopsida</taxon>
        <taxon>eudicotyledons</taxon>
        <taxon>Gunneridae</taxon>
        <taxon>Pentapetalae</taxon>
        <taxon>rosids</taxon>
        <taxon>fabids</taxon>
        <taxon>Rosales</taxon>
        <taxon>Moraceae</taxon>
        <taxon>Moreae</taxon>
        <taxon>Morus</taxon>
    </lineage>
</organism>
<sequence length="148" mass="15676">MLSIGVSTSCFFAKEGKRKKDDEKAARSAVRGIIRALVSSSQHPSIASVSDPVLLSLSTCAGAAAVVEAFVVADLAGGIRFAAARDFVGADDVWIGDFLHRIHTDAVGSWIGDGVLRGRNLFESLHVGTLASLLRHGSGRKFPVRLIF</sequence>
<dbReference type="EMBL" id="KE344516">
    <property type="protein sequence ID" value="EXB65809.1"/>
    <property type="molecule type" value="Genomic_DNA"/>
</dbReference>
<proteinExistence type="predicted"/>
<evidence type="ECO:0000313" key="1">
    <source>
        <dbReference type="EMBL" id="EXB65809.1"/>
    </source>
</evidence>
<keyword evidence="2" id="KW-1185">Reference proteome</keyword>